<keyword evidence="1" id="KW-0175">Coiled coil</keyword>
<comment type="caution">
    <text evidence="3">The sequence shown here is derived from an EMBL/GenBank/DDBJ whole genome shotgun (WGS) entry which is preliminary data.</text>
</comment>
<dbReference type="AlphaFoldDB" id="A0A3M2HJE0"/>
<sequence length="158" mass="17699">MERTLESTLDQVSAIFGRLEKLIIDHQQQSQASQEALRLAREREEAQFKQAMVALFREHQQRMEAALRPAIVRGWQIVVAVAGVLALLLAGGMLLLKQTNDRLDAARARADAIEIKAEVLEASRHVEITSCGGRPCIRLDKDAPTWKSKGNEYILVDK</sequence>
<proteinExistence type="predicted"/>
<keyword evidence="4" id="KW-1185">Reference proteome</keyword>
<accession>A0A3M2HJE0</accession>
<keyword evidence="2" id="KW-0472">Membrane</keyword>
<evidence type="ECO:0000256" key="1">
    <source>
        <dbReference type="SAM" id="Coils"/>
    </source>
</evidence>
<feature type="coiled-coil region" evidence="1">
    <location>
        <begin position="96"/>
        <end position="123"/>
    </location>
</feature>
<keyword evidence="2" id="KW-0812">Transmembrane</keyword>
<dbReference type="Proteomes" id="UP000275012">
    <property type="component" value="Unassembled WGS sequence"/>
</dbReference>
<dbReference type="EMBL" id="RFLY01000016">
    <property type="protein sequence ID" value="RMH89098.1"/>
    <property type="molecule type" value="Genomic_DNA"/>
</dbReference>
<evidence type="ECO:0000313" key="3">
    <source>
        <dbReference type="EMBL" id="RMH89098.1"/>
    </source>
</evidence>
<feature type="transmembrane region" description="Helical" evidence="2">
    <location>
        <begin position="75"/>
        <end position="96"/>
    </location>
</feature>
<keyword evidence="2" id="KW-1133">Transmembrane helix</keyword>
<organism evidence="3 4">
    <name type="scientific">Solilutibacter pythonis</name>
    <dbReference type="NCBI Taxonomy" id="2483112"/>
    <lineage>
        <taxon>Bacteria</taxon>
        <taxon>Pseudomonadati</taxon>
        <taxon>Pseudomonadota</taxon>
        <taxon>Gammaproteobacteria</taxon>
        <taxon>Lysobacterales</taxon>
        <taxon>Lysobacteraceae</taxon>
        <taxon>Solilutibacter</taxon>
    </lineage>
</organism>
<gene>
    <name evidence="3" type="ORF">EBB59_10915</name>
</gene>
<reference evidence="3 4" key="1">
    <citation type="submission" date="2018-10" db="EMBL/GenBank/DDBJ databases">
        <title>Proposal of Lysobacter pythonis sp. nov. isolated from royal pythons (Python regius).</title>
        <authorList>
            <person name="Hans-Juergen B."/>
            <person name="Huptas C."/>
            <person name="Sandra B."/>
            <person name="Igor L."/>
            <person name="Joachim S."/>
            <person name="Siegfried S."/>
            <person name="Mareike W."/>
            <person name="Peter K."/>
        </authorList>
    </citation>
    <scope>NUCLEOTIDE SEQUENCE [LARGE SCALE GENOMIC DNA]</scope>
    <source>
        <strain evidence="3 4">4284/11</strain>
    </source>
</reference>
<name>A0A3M2HJE0_9GAMM</name>
<evidence type="ECO:0000256" key="2">
    <source>
        <dbReference type="SAM" id="Phobius"/>
    </source>
</evidence>
<protein>
    <submittedName>
        <fullName evidence="3">Uncharacterized protein</fullName>
    </submittedName>
</protein>
<evidence type="ECO:0000313" key="4">
    <source>
        <dbReference type="Proteomes" id="UP000275012"/>
    </source>
</evidence>
<dbReference type="OrthoDB" id="5959052at2"/>